<evidence type="ECO:0000313" key="3">
    <source>
        <dbReference type="Proteomes" id="UP001141806"/>
    </source>
</evidence>
<dbReference type="GO" id="GO:0009733">
    <property type="term" value="P:response to auxin"/>
    <property type="evidence" value="ECO:0007669"/>
    <property type="project" value="InterPro"/>
</dbReference>
<comment type="similarity">
    <text evidence="1">Belongs to the ARG7 family.</text>
</comment>
<dbReference type="PANTHER" id="PTHR31929">
    <property type="entry name" value="SAUR-LIKE AUXIN-RESPONSIVE PROTEIN FAMILY-RELATED"/>
    <property type="match status" value="1"/>
</dbReference>
<evidence type="ECO:0008006" key="4">
    <source>
        <dbReference type="Google" id="ProtNLM"/>
    </source>
</evidence>
<evidence type="ECO:0000313" key="2">
    <source>
        <dbReference type="EMBL" id="KAJ4962538.1"/>
    </source>
</evidence>
<comment type="caution">
    <text evidence="2">The sequence shown here is derived from an EMBL/GenBank/DDBJ whole genome shotgun (WGS) entry which is preliminary data.</text>
</comment>
<proteinExistence type="inferred from homology"/>
<evidence type="ECO:0000256" key="1">
    <source>
        <dbReference type="ARBA" id="ARBA00006974"/>
    </source>
</evidence>
<sequence length="102" mass="11669">MGFNLPSKVLQAKKILKLQSYNSLSRWSERPKSDVPEGHFPVYVGENQKKRFVIPISYLNHPSFQELLSLAEEEFRFNHSMGGLTIPCQEATFISLTSRLNA</sequence>
<name>A0A9Q0K5V4_9MAGN</name>
<organism evidence="2 3">
    <name type="scientific">Protea cynaroides</name>
    <dbReference type="NCBI Taxonomy" id="273540"/>
    <lineage>
        <taxon>Eukaryota</taxon>
        <taxon>Viridiplantae</taxon>
        <taxon>Streptophyta</taxon>
        <taxon>Embryophyta</taxon>
        <taxon>Tracheophyta</taxon>
        <taxon>Spermatophyta</taxon>
        <taxon>Magnoliopsida</taxon>
        <taxon>Proteales</taxon>
        <taxon>Proteaceae</taxon>
        <taxon>Protea</taxon>
    </lineage>
</organism>
<reference evidence="2" key="1">
    <citation type="journal article" date="2023" name="Plant J.">
        <title>The genome of the king protea, Protea cynaroides.</title>
        <authorList>
            <person name="Chang J."/>
            <person name="Duong T.A."/>
            <person name="Schoeman C."/>
            <person name="Ma X."/>
            <person name="Roodt D."/>
            <person name="Barker N."/>
            <person name="Li Z."/>
            <person name="Van de Peer Y."/>
            <person name="Mizrachi E."/>
        </authorList>
    </citation>
    <scope>NUCLEOTIDE SEQUENCE</scope>
    <source>
        <tissue evidence="2">Young leaves</tissue>
    </source>
</reference>
<dbReference type="InterPro" id="IPR003676">
    <property type="entry name" value="SAUR_fam"/>
</dbReference>
<dbReference type="EMBL" id="JAMYWD010000008">
    <property type="protein sequence ID" value="KAJ4962538.1"/>
    <property type="molecule type" value="Genomic_DNA"/>
</dbReference>
<dbReference type="OrthoDB" id="625231at2759"/>
<protein>
    <recommendedName>
        <fullName evidence="4">Small auxin up regulated protein</fullName>
    </recommendedName>
</protein>
<dbReference type="AlphaFoldDB" id="A0A9Q0K5V4"/>
<accession>A0A9Q0K5V4</accession>
<gene>
    <name evidence="2" type="ORF">NE237_022477</name>
</gene>
<dbReference type="Pfam" id="PF02519">
    <property type="entry name" value="Auxin_inducible"/>
    <property type="match status" value="1"/>
</dbReference>
<dbReference type="Proteomes" id="UP001141806">
    <property type="component" value="Unassembled WGS sequence"/>
</dbReference>
<keyword evidence="3" id="KW-1185">Reference proteome</keyword>